<dbReference type="PROSITE" id="PS50987">
    <property type="entry name" value="HTH_ARSR_2"/>
    <property type="match status" value="1"/>
</dbReference>
<dbReference type="InterPro" id="IPR036390">
    <property type="entry name" value="WH_DNA-bd_sf"/>
</dbReference>
<dbReference type="InterPro" id="IPR011991">
    <property type="entry name" value="ArsR-like_HTH"/>
</dbReference>
<protein>
    <submittedName>
        <fullName evidence="5">Transcriptional regulator, ArsR family</fullName>
    </submittedName>
</protein>
<evidence type="ECO:0000256" key="1">
    <source>
        <dbReference type="ARBA" id="ARBA00023015"/>
    </source>
</evidence>
<dbReference type="InterPro" id="IPR036388">
    <property type="entry name" value="WH-like_DNA-bd_sf"/>
</dbReference>
<keyword evidence="2" id="KW-0238">DNA-binding</keyword>
<organism evidence="5">
    <name type="scientific">hydrothermal vent metagenome</name>
    <dbReference type="NCBI Taxonomy" id="652676"/>
    <lineage>
        <taxon>unclassified sequences</taxon>
        <taxon>metagenomes</taxon>
        <taxon>ecological metagenomes</taxon>
    </lineage>
</organism>
<proteinExistence type="predicted"/>
<gene>
    <name evidence="5" type="ORF">MNBD_GAMMA15-36</name>
</gene>
<dbReference type="InterPro" id="IPR001845">
    <property type="entry name" value="HTH_ArsR_DNA-bd_dom"/>
</dbReference>
<reference evidence="5" key="1">
    <citation type="submission" date="2018-06" db="EMBL/GenBank/DDBJ databases">
        <authorList>
            <person name="Zhirakovskaya E."/>
        </authorList>
    </citation>
    <scope>NUCLEOTIDE SEQUENCE</scope>
</reference>
<dbReference type="EMBL" id="UOFN01000083">
    <property type="protein sequence ID" value="VAW77860.1"/>
    <property type="molecule type" value="Genomic_DNA"/>
</dbReference>
<dbReference type="Gene3D" id="1.10.10.10">
    <property type="entry name" value="Winged helix-like DNA-binding domain superfamily/Winged helix DNA-binding domain"/>
    <property type="match status" value="1"/>
</dbReference>
<sequence length="83" mass="9612">MLKILGEPNRLRILTSLGLECRPVTDIVRATGLSQSNVSFHLRILREAGLVRPERNGAFIYYCLPDNQLREIIDQFRDWVTSR</sequence>
<evidence type="ECO:0000256" key="2">
    <source>
        <dbReference type="ARBA" id="ARBA00023125"/>
    </source>
</evidence>
<accession>A0A3B0YMH3</accession>
<dbReference type="PRINTS" id="PR00778">
    <property type="entry name" value="HTHARSR"/>
</dbReference>
<keyword evidence="3" id="KW-0804">Transcription</keyword>
<dbReference type="SMART" id="SM00418">
    <property type="entry name" value="HTH_ARSR"/>
    <property type="match status" value="1"/>
</dbReference>
<dbReference type="InterPro" id="IPR051011">
    <property type="entry name" value="Metal_resp_trans_reg"/>
</dbReference>
<evidence type="ECO:0000313" key="5">
    <source>
        <dbReference type="EMBL" id="VAW77860.1"/>
    </source>
</evidence>
<dbReference type="SUPFAM" id="SSF46785">
    <property type="entry name" value="Winged helix' DNA-binding domain"/>
    <property type="match status" value="1"/>
</dbReference>
<dbReference type="GO" id="GO:0003677">
    <property type="term" value="F:DNA binding"/>
    <property type="evidence" value="ECO:0007669"/>
    <property type="project" value="UniProtKB-KW"/>
</dbReference>
<evidence type="ECO:0000259" key="4">
    <source>
        <dbReference type="PROSITE" id="PS50987"/>
    </source>
</evidence>
<name>A0A3B0YMH3_9ZZZZ</name>
<dbReference type="Pfam" id="PF01022">
    <property type="entry name" value="HTH_5"/>
    <property type="match status" value="1"/>
</dbReference>
<dbReference type="PANTHER" id="PTHR43132:SF6">
    <property type="entry name" value="HTH-TYPE TRANSCRIPTIONAL REPRESSOR CZRA"/>
    <property type="match status" value="1"/>
</dbReference>
<feature type="domain" description="HTH arsR-type" evidence="4">
    <location>
        <begin position="1"/>
        <end position="83"/>
    </location>
</feature>
<dbReference type="AlphaFoldDB" id="A0A3B0YMH3"/>
<dbReference type="NCBIfam" id="NF033788">
    <property type="entry name" value="HTH_metalloreg"/>
    <property type="match status" value="1"/>
</dbReference>
<dbReference type="PANTHER" id="PTHR43132">
    <property type="entry name" value="ARSENICAL RESISTANCE OPERON REPRESSOR ARSR-RELATED"/>
    <property type="match status" value="1"/>
</dbReference>
<dbReference type="CDD" id="cd00090">
    <property type="entry name" value="HTH_ARSR"/>
    <property type="match status" value="1"/>
</dbReference>
<keyword evidence="1" id="KW-0805">Transcription regulation</keyword>
<evidence type="ECO:0000256" key="3">
    <source>
        <dbReference type="ARBA" id="ARBA00023163"/>
    </source>
</evidence>
<dbReference type="GO" id="GO:0003700">
    <property type="term" value="F:DNA-binding transcription factor activity"/>
    <property type="evidence" value="ECO:0007669"/>
    <property type="project" value="InterPro"/>
</dbReference>